<sequence length="104" mass="11823">MCGGLTDPATFEWQDTLSPGEQQRLSIARVLYHRPPFVFLDEATSSISVDAEAAVYTLLKEEGINYISTGHRKSLKEYHDWELHLKGETAWELTTSEGEKFEAF</sequence>
<dbReference type="SUPFAM" id="SSF52540">
    <property type="entry name" value="P-loop containing nucleoside triphosphate hydrolases"/>
    <property type="match status" value="1"/>
</dbReference>
<keyword evidence="3" id="KW-0812">Transmembrane</keyword>
<dbReference type="OrthoDB" id="422637at2759"/>
<gene>
    <name evidence="7" type="ORF">TELCIR_09474</name>
</gene>
<keyword evidence="2" id="KW-0813">Transport</keyword>
<reference evidence="7 8" key="1">
    <citation type="submission" date="2015-09" db="EMBL/GenBank/DDBJ databases">
        <title>Draft genome of the parasitic nematode Teladorsagia circumcincta isolate WARC Sus (inbred).</title>
        <authorList>
            <person name="Mitreva M."/>
        </authorList>
    </citation>
    <scope>NUCLEOTIDE SEQUENCE [LARGE SCALE GENOMIC DNA]</scope>
    <source>
        <strain evidence="7 8">S</strain>
    </source>
</reference>
<organism evidence="7 8">
    <name type="scientific">Teladorsagia circumcincta</name>
    <name type="common">Brown stomach worm</name>
    <name type="synonym">Ostertagia circumcincta</name>
    <dbReference type="NCBI Taxonomy" id="45464"/>
    <lineage>
        <taxon>Eukaryota</taxon>
        <taxon>Metazoa</taxon>
        <taxon>Ecdysozoa</taxon>
        <taxon>Nematoda</taxon>
        <taxon>Chromadorea</taxon>
        <taxon>Rhabditida</taxon>
        <taxon>Rhabditina</taxon>
        <taxon>Rhabditomorpha</taxon>
        <taxon>Strongyloidea</taxon>
        <taxon>Trichostrongylidae</taxon>
        <taxon>Teladorsagia</taxon>
    </lineage>
</organism>
<evidence type="ECO:0000256" key="1">
    <source>
        <dbReference type="ARBA" id="ARBA00008575"/>
    </source>
</evidence>
<keyword evidence="8" id="KW-1185">Reference proteome</keyword>
<dbReference type="GO" id="GO:0042626">
    <property type="term" value="F:ATPase-coupled transmembrane transporter activity"/>
    <property type="evidence" value="ECO:0007669"/>
    <property type="project" value="TreeGrafter"/>
</dbReference>
<dbReference type="GO" id="GO:0007031">
    <property type="term" value="P:peroxisome organization"/>
    <property type="evidence" value="ECO:0007669"/>
    <property type="project" value="TreeGrafter"/>
</dbReference>
<comment type="similarity">
    <text evidence="1">Belongs to the ABC transporter superfamily. ABCD family. Peroxisomal fatty acyl CoA transporter (TC 3.A.1.203) subfamily.</text>
</comment>
<dbReference type="GO" id="GO:0005324">
    <property type="term" value="F:long-chain fatty acid transmembrane transporter activity"/>
    <property type="evidence" value="ECO:0007669"/>
    <property type="project" value="TreeGrafter"/>
</dbReference>
<evidence type="ECO:0000256" key="2">
    <source>
        <dbReference type="ARBA" id="ARBA00022448"/>
    </source>
</evidence>
<keyword evidence="4" id="KW-1133">Transmembrane helix</keyword>
<feature type="domain" description="ABC transporter" evidence="6">
    <location>
        <begin position="15"/>
        <end position="45"/>
    </location>
</feature>
<dbReference type="GO" id="GO:0005524">
    <property type="term" value="F:ATP binding"/>
    <property type="evidence" value="ECO:0007669"/>
    <property type="project" value="InterPro"/>
</dbReference>
<dbReference type="Proteomes" id="UP000230423">
    <property type="component" value="Unassembled WGS sequence"/>
</dbReference>
<dbReference type="GO" id="GO:0006635">
    <property type="term" value="P:fatty acid beta-oxidation"/>
    <property type="evidence" value="ECO:0007669"/>
    <property type="project" value="TreeGrafter"/>
</dbReference>
<evidence type="ECO:0000256" key="4">
    <source>
        <dbReference type="ARBA" id="ARBA00022989"/>
    </source>
</evidence>
<name>A0A2G9UEN2_TELCI</name>
<proteinExistence type="inferred from homology"/>
<dbReference type="PANTHER" id="PTHR11384:SF65">
    <property type="entry name" value="ABC TRANSPORTER DOMAIN-CONTAINING PROTEIN"/>
    <property type="match status" value="1"/>
</dbReference>
<accession>A0A2G9UEN2</accession>
<dbReference type="InterPro" id="IPR003439">
    <property type="entry name" value="ABC_transporter-like_ATP-bd"/>
</dbReference>
<dbReference type="Gene3D" id="3.40.50.300">
    <property type="entry name" value="P-loop containing nucleotide triphosphate hydrolases"/>
    <property type="match status" value="1"/>
</dbReference>
<dbReference type="GO" id="GO:0042760">
    <property type="term" value="P:very long-chain fatty acid catabolic process"/>
    <property type="evidence" value="ECO:0007669"/>
    <property type="project" value="TreeGrafter"/>
</dbReference>
<dbReference type="PANTHER" id="PTHR11384">
    <property type="entry name" value="ATP-BINDING CASSETTE, SUB-FAMILY D MEMBER"/>
    <property type="match status" value="1"/>
</dbReference>
<dbReference type="GO" id="GO:0015910">
    <property type="term" value="P:long-chain fatty acid import into peroxisome"/>
    <property type="evidence" value="ECO:0007669"/>
    <property type="project" value="TreeGrafter"/>
</dbReference>
<evidence type="ECO:0000313" key="7">
    <source>
        <dbReference type="EMBL" id="PIO68725.1"/>
    </source>
</evidence>
<evidence type="ECO:0000256" key="5">
    <source>
        <dbReference type="ARBA" id="ARBA00023136"/>
    </source>
</evidence>
<dbReference type="GO" id="GO:0016887">
    <property type="term" value="F:ATP hydrolysis activity"/>
    <property type="evidence" value="ECO:0007669"/>
    <property type="project" value="InterPro"/>
</dbReference>
<dbReference type="AlphaFoldDB" id="A0A2G9UEN2"/>
<dbReference type="InterPro" id="IPR050835">
    <property type="entry name" value="ABC_transporter_sub-D"/>
</dbReference>
<evidence type="ECO:0000259" key="6">
    <source>
        <dbReference type="Pfam" id="PF00005"/>
    </source>
</evidence>
<keyword evidence="5" id="KW-0472">Membrane</keyword>
<dbReference type="EMBL" id="KZ346960">
    <property type="protein sequence ID" value="PIO68725.1"/>
    <property type="molecule type" value="Genomic_DNA"/>
</dbReference>
<dbReference type="InterPro" id="IPR027417">
    <property type="entry name" value="P-loop_NTPase"/>
</dbReference>
<evidence type="ECO:0000313" key="8">
    <source>
        <dbReference type="Proteomes" id="UP000230423"/>
    </source>
</evidence>
<dbReference type="GO" id="GO:0005778">
    <property type="term" value="C:peroxisomal membrane"/>
    <property type="evidence" value="ECO:0007669"/>
    <property type="project" value="TreeGrafter"/>
</dbReference>
<protein>
    <recommendedName>
        <fullName evidence="6">ABC transporter domain-containing protein</fullName>
    </recommendedName>
</protein>
<evidence type="ECO:0000256" key="3">
    <source>
        <dbReference type="ARBA" id="ARBA00022692"/>
    </source>
</evidence>
<dbReference type="Pfam" id="PF00005">
    <property type="entry name" value="ABC_tran"/>
    <property type="match status" value="1"/>
</dbReference>